<dbReference type="EMBL" id="OZ035828">
    <property type="protein sequence ID" value="CAL1608699.1"/>
    <property type="molecule type" value="Genomic_DNA"/>
</dbReference>
<gene>
    <name evidence="1" type="ORF">KC01_LOCUS35576</name>
</gene>
<organism evidence="1 2">
    <name type="scientific">Knipowitschia caucasica</name>
    <name type="common">Caucasian dwarf goby</name>
    <name type="synonym">Pomatoschistus caucasicus</name>
    <dbReference type="NCBI Taxonomy" id="637954"/>
    <lineage>
        <taxon>Eukaryota</taxon>
        <taxon>Metazoa</taxon>
        <taxon>Chordata</taxon>
        <taxon>Craniata</taxon>
        <taxon>Vertebrata</taxon>
        <taxon>Euteleostomi</taxon>
        <taxon>Actinopterygii</taxon>
        <taxon>Neopterygii</taxon>
        <taxon>Teleostei</taxon>
        <taxon>Neoteleostei</taxon>
        <taxon>Acanthomorphata</taxon>
        <taxon>Gobiaria</taxon>
        <taxon>Gobiiformes</taxon>
        <taxon>Gobioidei</taxon>
        <taxon>Gobiidae</taxon>
        <taxon>Gobiinae</taxon>
        <taxon>Knipowitschia</taxon>
    </lineage>
</organism>
<proteinExistence type="predicted"/>
<sequence>MKIAHTGGYVAASARLGSGPLPGPAALARVFGVAEAPLCGPPARPCPGLKCESHIHLASLGPRALALGAPLTAGLGYLCSGGGGGETGVFVFGAPLQPLVRVQLPHTRV</sequence>
<name>A0AAV2M5X2_KNICA</name>
<dbReference type="Proteomes" id="UP001497482">
    <property type="component" value="Chromosome 6"/>
</dbReference>
<keyword evidence="2" id="KW-1185">Reference proteome</keyword>
<reference evidence="1 2" key="1">
    <citation type="submission" date="2024-04" db="EMBL/GenBank/DDBJ databases">
        <authorList>
            <person name="Waldvogel A.-M."/>
            <person name="Schoenle A."/>
        </authorList>
    </citation>
    <scope>NUCLEOTIDE SEQUENCE [LARGE SCALE GENOMIC DNA]</scope>
</reference>
<protein>
    <submittedName>
        <fullName evidence="1">Uncharacterized protein</fullName>
    </submittedName>
</protein>
<evidence type="ECO:0000313" key="2">
    <source>
        <dbReference type="Proteomes" id="UP001497482"/>
    </source>
</evidence>
<accession>A0AAV2M5X2</accession>
<dbReference type="AlphaFoldDB" id="A0AAV2M5X2"/>
<evidence type="ECO:0000313" key="1">
    <source>
        <dbReference type="EMBL" id="CAL1608699.1"/>
    </source>
</evidence>